<evidence type="ECO:0000256" key="5">
    <source>
        <dbReference type="ARBA" id="ARBA00022692"/>
    </source>
</evidence>
<evidence type="ECO:0000256" key="4">
    <source>
        <dbReference type="ARBA" id="ARBA00022475"/>
    </source>
</evidence>
<keyword evidence="4 8" id="KW-1003">Cell membrane</keyword>
<protein>
    <recommendedName>
        <fullName evidence="8">Probable membrane transporter protein</fullName>
    </recommendedName>
</protein>
<comment type="subcellular location">
    <subcellularLocation>
        <location evidence="1 8">Cell membrane</location>
        <topology evidence="1 8">Multi-pass membrane protein</topology>
    </subcellularLocation>
</comment>
<feature type="transmembrane region" description="Helical" evidence="8">
    <location>
        <begin position="65"/>
        <end position="88"/>
    </location>
</feature>
<sequence length="238" mass="25663">MTLLLLLFILSCLTSLLAALIGFGGGMLLIAILPLFLPAAAIVPVHGLTQLASNSSRALFSLQDVLWSLIPGFLAGSVLGVAAAGWLWTQLPVQLLPLFIGLYILLSLWHKGFKKLLSRYENFIWIGFLQSGLSLFVGATGPIATSLLLKQSADQNKVIVTTALMMSISHLLKVLVFGWIGFAYLDYLWPLAALIVGAVAGSYLGAKIRPPEPNPRYIHWIKLGLSALALQMMIAAVI</sequence>
<feature type="transmembrane region" description="Helical" evidence="8">
    <location>
        <begin position="159"/>
        <end position="180"/>
    </location>
</feature>
<evidence type="ECO:0000313" key="9">
    <source>
        <dbReference type="EMBL" id="TXK83007.1"/>
    </source>
</evidence>
<name>A0A5C8M1K5_9GAMM</name>
<accession>A0A5C8M1K5</accession>
<feature type="transmembrane region" description="Helical" evidence="8">
    <location>
        <begin position="28"/>
        <end position="53"/>
    </location>
</feature>
<gene>
    <name evidence="9" type="ORF">FU839_01640</name>
</gene>
<keyword evidence="10" id="KW-1185">Reference proteome</keyword>
<reference evidence="9 10" key="1">
    <citation type="submission" date="2019-08" db="EMBL/GenBank/DDBJ databases">
        <title>Draft genome analysis of Rheinheimera tangshanensis isolated from the roots of fresh rice plants (Oryza sativa).</title>
        <authorList>
            <person name="Yu Q."/>
            <person name="Qi Y."/>
            <person name="Zhang H."/>
            <person name="Pu J."/>
        </authorList>
    </citation>
    <scope>NUCLEOTIDE SEQUENCE [LARGE SCALE GENOMIC DNA]</scope>
    <source>
        <strain evidence="9 10">JA3-B52</strain>
    </source>
</reference>
<dbReference type="EMBL" id="VRLR01000001">
    <property type="protein sequence ID" value="TXK83007.1"/>
    <property type="molecule type" value="Genomic_DNA"/>
</dbReference>
<dbReference type="PANTHER" id="PTHR30269:SF37">
    <property type="entry name" value="MEMBRANE TRANSPORTER PROTEIN"/>
    <property type="match status" value="1"/>
</dbReference>
<keyword evidence="6 8" id="KW-1133">Transmembrane helix</keyword>
<dbReference type="RefSeq" id="WP_147902918.1">
    <property type="nucleotide sequence ID" value="NZ_BAAAGC010000002.1"/>
</dbReference>
<comment type="similarity">
    <text evidence="2 8">Belongs to the 4-toluene sulfonate uptake permease (TSUP) (TC 2.A.102) family.</text>
</comment>
<dbReference type="InterPro" id="IPR002781">
    <property type="entry name" value="TM_pro_TauE-like"/>
</dbReference>
<dbReference type="AlphaFoldDB" id="A0A5C8M1K5"/>
<organism evidence="9 10">
    <name type="scientific">Rheinheimera tangshanensis</name>
    <dbReference type="NCBI Taxonomy" id="400153"/>
    <lineage>
        <taxon>Bacteria</taxon>
        <taxon>Pseudomonadati</taxon>
        <taxon>Pseudomonadota</taxon>
        <taxon>Gammaproteobacteria</taxon>
        <taxon>Chromatiales</taxon>
        <taxon>Chromatiaceae</taxon>
        <taxon>Rheinheimera</taxon>
    </lineage>
</organism>
<feature type="transmembrane region" description="Helical" evidence="8">
    <location>
        <begin position="217"/>
        <end position="237"/>
    </location>
</feature>
<proteinExistence type="inferred from homology"/>
<dbReference type="Proteomes" id="UP000321814">
    <property type="component" value="Unassembled WGS sequence"/>
</dbReference>
<evidence type="ECO:0000313" key="10">
    <source>
        <dbReference type="Proteomes" id="UP000321814"/>
    </source>
</evidence>
<keyword evidence="7 8" id="KW-0472">Membrane</keyword>
<keyword evidence="3" id="KW-0813">Transport</keyword>
<comment type="caution">
    <text evidence="9">The sequence shown here is derived from an EMBL/GenBank/DDBJ whole genome shotgun (WGS) entry which is preliminary data.</text>
</comment>
<feature type="transmembrane region" description="Helical" evidence="8">
    <location>
        <begin position="187"/>
        <end position="205"/>
    </location>
</feature>
<evidence type="ECO:0000256" key="6">
    <source>
        <dbReference type="ARBA" id="ARBA00022989"/>
    </source>
</evidence>
<evidence type="ECO:0000256" key="2">
    <source>
        <dbReference type="ARBA" id="ARBA00009142"/>
    </source>
</evidence>
<evidence type="ECO:0000256" key="7">
    <source>
        <dbReference type="ARBA" id="ARBA00023136"/>
    </source>
</evidence>
<evidence type="ECO:0000256" key="3">
    <source>
        <dbReference type="ARBA" id="ARBA00022448"/>
    </source>
</evidence>
<feature type="transmembrane region" description="Helical" evidence="8">
    <location>
        <begin position="122"/>
        <end position="139"/>
    </location>
</feature>
<dbReference type="PANTHER" id="PTHR30269">
    <property type="entry name" value="TRANSMEMBRANE PROTEIN YFCA"/>
    <property type="match status" value="1"/>
</dbReference>
<dbReference type="InterPro" id="IPR052017">
    <property type="entry name" value="TSUP"/>
</dbReference>
<keyword evidence="5 8" id="KW-0812">Transmembrane</keyword>
<dbReference type="GO" id="GO:0005886">
    <property type="term" value="C:plasma membrane"/>
    <property type="evidence" value="ECO:0007669"/>
    <property type="project" value="UniProtKB-SubCell"/>
</dbReference>
<evidence type="ECO:0000256" key="8">
    <source>
        <dbReference type="RuleBase" id="RU363041"/>
    </source>
</evidence>
<dbReference type="OrthoDB" id="6197550at2"/>
<feature type="transmembrane region" description="Helical" evidence="8">
    <location>
        <begin position="94"/>
        <end position="110"/>
    </location>
</feature>
<evidence type="ECO:0000256" key="1">
    <source>
        <dbReference type="ARBA" id="ARBA00004651"/>
    </source>
</evidence>
<dbReference type="Pfam" id="PF01925">
    <property type="entry name" value="TauE"/>
    <property type="match status" value="1"/>
</dbReference>